<accession>A0A2S5DAP5</accession>
<dbReference type="PANTHER" id="PTHR32305:SF15">
    <property type="entry name" value="PROTEIN RHSA-RELATED"/>
    <property type="match status" value="1"/>
</dbReference>
<evidence type="ECO:0000313" key="2">
    <source>
        <dbReference type="Proteomes" id="UP000237082"/>
    </source>
</evidence>
<feature type="non-terminal residue" evidence="1">
    <location>
        <position position="1"/>
    </location>
</feature>
<keyword evidence="2" id="KW-1185">Reference proteome</keyword>
<dbReference type="Proteomes" id="UP000237082">
    <property type="component" value="Unassembled WGS sequence"/>
</dbReference>
<dbReference type="EMBL" id="PQWB01000165">
    <property type="protein sequence ID" value="POZ60156.1"/>
    <property type="molecule type" value="Genomic_DNA"/>
</dbReference>
<gene>
    <name evidence="1" type="ORF">C2I19_20385</name>
</gene>
<evidence type="ECO:0008006" key="3">
    <source>
        <dbReference type="Google" id="ProtNLM"/>
    </source>
</evidence>
<evidence type="ECO:0000313" key="1">
    <source>
        <dbReference type="EMBL" id="POZ60156.1"/>
    </source>
</evidence>
<dbReference type="InterPro" id="IPR031325">
    <property type="entry name" value="RHS_repeat"/>
</dbReference>
<dbReference type="PANTHER" id="PTHR32305">
    <property type="match status" value="1"/>
</dbReference>
<dbReference type="Gene3D" id="2.180.10.10">
    <property type="entry name" value="RHS repeat-associated core"/>
    <property type="match status" value="2"/>
</dbReference>
<dbReference type="InterPro" id="IPR050708">
    <property type="entry name" value="T6SS_VgrG/RHS"/>
</dbReference>
<organism evidence="1 2">
    <name type="scientific">Chromobacterium alticapitis</name>
    <dbReference type="NCBI Taxonomy" id="2073169"/>
    <lineage>
        <taxon>Bacteria</taxon>
        <taxon>Pseudomonadati</taxon>
        <taxon>Pseudomonadota</taxon>
        <taxon>Betaproteobacteria</taxon>
        <taxon>Neisseriales</taxon>
        <taxon>Chromobacteriaceae</taxon>
        <taxon>Chromobacterium</taxon>
    </lineage>
</organism>
<dbReference type="NCBIfam" id="TIGR01643">
    <property type="entry name" value="YD_repeat_2x"/>
    <property type="match status" value="5"/>
</dbReference>
<feature type="non-terminal residue" evidence="1">
    <location>
        <position position="689"/>
    </location>
</feature>
<dbReference type="AlphaFoldDB" id="A0A2S5DAP5"/>
<sequence>AHHAAGHAVLFDDVTVSSAQQGVVVQDGFESGLGAWQGSGEPITVTMAGVPVNGGEWTADTLSAYLRQRPANTQDQIHRQTYDAAGDLLSVSQGNSAGMAQVARYELDAYGNRVKEWDGKDNLTTREFDAQGRVRKETHGEGDATVTDYDAFGNAVKITDPRGNAGYFYFDASNRRILQVDPEGSVTRTDYDAFGNAHLVTRYANAIDPAQVAAGTPPAIVADTSRDAVTTIEHDALGRQTRITDAENGVEAMEYDAFGNKVKYTNQLGAVFRYAYDGTGHVLKETGRDGDRDDSAVLSAKRFEYDAFGNRTLQVEADGQPEQRSTRYGYDSQNRLLSQTGDTVHTYTLTGPDLKPVEADVAPTETRRYDAAGNLVEFIDANGNVTRTAYDSQNRKIRERNGDGYVTTWTYDGNGNVSEQRVYATAAGLPADGSVPTPTASADDRVTRYEYDKNNRLKRTIVPGTLHPEDPTDPGAIQVVKLHRSADHAIDNGDKSNYDILTSDLVTSRDYDANGNVIRETDANGNLAQAQARDNAKQAAASSPGAHRYYDRAGRKVLEVDAAGYAVAWAYNTAGKPVRETRYAAAIGVPADSDTLDTVKARLKTDAQDRTSEFDYDKLGRVKEERRLNVAYYQQADFAGATGDALPQTLQTGAVRTQYHYNQMGLVDQKTDAKNGVTDIGYDKLGRET</sequence>
<reference evidence="2" key="1">
    <citation type="submission" date="2018-02" db="EMBL/GenBank/DDBJ databases">
        <authorList>
            <person name="O'Hara-Hanley K."/>
            <person name="Soby S."/>
        </authorList>
    </citation>
    <scope>NUCLEOTIDE SEQUENCE [LARGE SCALE GENOMIC DNA]</scope>
    <source>
        <strain evidence="2">MWU14-2602</strain>
    </source>
</reference>
<name>A0A2S5DAP5_9NEIS</name>
<dbReference type="RefSeq" id="WP_146056904.1">
    <property type="nucleotide sequence ID" value="NZ_PQWB01000165.1"/>
</dbReference>
<dbReference type="InterPro" id="IPR006530">
    <property type="entry name" value="YD"/>
</dbReference>
<dbReference type="Pfam" id="PF05593">
    <property type="entry name" value="RHS_repeat"/>
    <property type="match status" value="3"/>
</dbReference>
<comment type="caution">
    <text evidence="1">The sequence shown here is derived from an EMBL/GenBank/DDBJ whole genome shotgun (WGS) entry which is preliminary data.</text>
</comment>
<protein>
    <recommendedName>
        <fullName evidence="3">Type IV secretion protein Rhs</fullName>
    </recommendedName>
</protein>
<proteinExistence type="predicted"/>